<proteinExistence type="predicted"/>
<feature type="repeat" description="ANK" evidence="3">
    <location>
        <begin position="59"/>
        <end position="91"/>
    </location>
</feature>
<organism evidence="4 5">
    <name type="scientific">Ascodesmis nigricans</name>
    <dbReference type="NCBI Taxonomy" id="341454"/>
    <lineage>
        <taxon>Eukaryota</taxon>
        <taxon>Fungi</taxon>
        <taxon>Dikarya</taxon>
        <taxon>Ascomycota</taxon>
        <taxon>Pezizomycotina</taxon>
        <taxon>Pezizomycetes</taxon>
        <taxon>Pezizales</taxon>
        <taxon>Ascodesmidaceae</taxon>
        <taxon>Ascodesmis</taxon>
    </lineage>
</organism>
<protein>
    <submittedName>
        <fullName evidence="4">Ankyrin</fullName>
    </submittedName>
</protein>
<dbReference type="PROSITE" id="PS50088">
    <property type="entry name" value="ANK_REPEAT"/>
    <property type="match status" value="2"/>
</dbReference>
<evidence type="ECO:0000313" key="5">
    <source>
        <dbReference type="Proteomes" id="UP000298138"/>
    </source>
</evidence>
<dbReference type="Proteomes" id="UP000298138">
    <property type="component" value="Unassembled WGS sequence"/>
</dbReference>
<feature type="repeat" description="ANK" evidence="3">
    <location>
        <begin position="26"/>
        <end position="58"/>
    </location>
</feature>
<dbReference type="PANTHER" id="PTHR24171:SF8">
    <property type="entry name" value="BRCA1-ASSOCIATED RING DOMAIN PROTEIN 1"/>
    <property type="match status" value="1"/>
</dbReference>
<dbReference type="EMBL" id="ML220113">
    <property type="protein sequence ID" value="TGZ84184.1"/>
    <property type="molecule type" value="Genomic_DNA"/>
</dbReference>
<dbReference type="STRING" id="341454.A0A4S2N559"/>
<dbReference type="InterPro" id="IPR036770">
    <property type="entry name" value="Ankyrin_rpt-contain_sf"/>
</dbReference>
<reference evidence="4 5" key="1">
    <citation type="submission" date="2019-04" db="EMBL/GenBank/DDBJ databases">
        <title>Comparative genomics and transcriptomics to analyze fruiting body development in filamentous ascomycetes.</title>
        <authorList>
            <consortium name="DOE Joint Genome Institute"/>
            <person name="Lutkenhaus R."/>
            <person name="Traeger S."/>
            <person name="Breuer J."/>
            <person name="Kuo A."/>
            <person name="Lipzen A."/>
            <person name="Pangilinan J."/>
            <person name="Dilworth D."/>
            <person name="Sandor L."/>
            <person name="Poggeler S."/>
            <person name="Barry K."/>
            <person name="Grigoriev I.V."/>
            <person name="Nowrousian M."/>
        </authorList>
    </citation>
    <scope>NUCLEOTIDE SEQUENCE [LARGE SCALE GENOMIC DNA]</scope>
    <source>
        <strain evidence="4 5">CBS 389.68</strain>
    </source>
</reference>
<name>A0A4S2N559_9PEZI</name>
<dbReference type="Pfam" id="PF12796">
    <property type="entry name" value="Ank_2"/>
    <property type="match status" value="1"/>
</dbReference>
<dbReference type="GO" id="GO:0004842">
    <property type="term" value="F:ubiquitin-protein transferase activity"/>
    <property type="evidence" value="ECO:0007669"/>
    <property type="project" value="TreeGrafter"/>
</dbReference>
<keyword evidence="1" id="KW-0677">Repeat</keyword>
<dbReference type="SMART" id="SM00248">
    <property type="entry name" value="ANK"/>
    <property type="match status" value="3"/>
</dbReference>
<evidence type="ECO:0000256" key="2">
    <source>
        <dbReference type="ARBA" id="ARBA00023043"/>
    </source>
</evidence>
<dbReference type="AlphaFoldDB" id="A0A4S2N559"/>
<sequence>MEGMEEVVSVLVGQWGEGVVDMRNRAGGTALMEACKRGWVGVVKLLLHHTASPTLTDTLGNTPLHHASAYGHLSVIRVLLEAGAPADRVNRQGWTPISYSYSFEAEQCFQQLVAEMESQRARARAATPVFGRSERVVAGRQRARSGS</sequence>
<dbReference type="GO" id="GO:0085020">
    <property type="term" value="P:protein K6-linked ubiquitination"/>
    <property type="evidence" value="ECO:0007669"/>
    <property type="project" value="TreeGrafter"/>
</dbReference>
<dbReference type="Gene3D" id="1.25.40.20">
    <property type="entry name" value="Ankyrin repeat-containing domain"/>
    <property type="match status" value="2"/>
</dbReference>
<gene>
    <name evidence="4" type="ORF">EX30DRAFT_100702</name>
</gene>
<evidence type="ECO:0000313" key="4">
    <source>
        <dbReference type="EMBL" id="TGZ84184.1"/>
    </source>
</evidence>
<accession>A0A4S2N559</accession>
<dbReference type="InterPro" id="IPR002110">
    <property type="entry name" value="Ankyrin_rpt"/>
</dbReference>
<evidence type="ECO:0000256" key="3">
    <source>
        <dbReference type="PROSITE-ProRule" id="PRU00023"/>
    </source>
</evidence>
<dbReference type="PANTHER" id="PTHR24171">
    <property type="entry name" value="ANKYRIN REPEAT DOMAIN-CONTAINING PROTEIN 39-RELATED"/>
    <property type="match status" value="1"/>
</dbReference>
<keyword evidence="2 3" id="KW-0040">ANK repeat</keyword>
<dbReference type="InParanoid" id="A0A4S2N559"/>
<dbReference type="SUPFAM" id="SSF48403">
    <property type="entry name" value="Ankyrin repeat"/>
    <property type="match status" value="1"/>
</dbReference>
<keyword evidence="5" id="KW-1185">Reference proteome</keyword>
<dbReference type="PROSITE" id="PS50297">
    <property type="entry name" value="ANK_REP_REGION"/>
    <property type="match status" value="1"/>
</dbReference>
<evidence type="ECO:0000256" key="1">
    <source>
        <dbReference type="ARBA" id="ARBA00022737"/>
    </source>
</evidence>
<dbReference type="OrthoDB" id="823504at2759"/>